<reference evidence="1 2" key="1">
    <citation type="submission" date="2014-02" db="EMBL/GenBank/DDBJ databases">
        <title>Transposable element dynamics among asymbiotic and ectomycorrhizal Amanita fungi.</title>
        <authorList>
            <consortium name="DOE Joint Genome Institute"/>
            <person name="Hess J."/>
            <person name="Skrede I."/>
            <person name="Wolfe B."/>
            <person name="LaButti K."/>
            <person name="Ohm R.A."/>
            <person name="Grigoriev I.V."/>
            <person name="Pringle A."/>
        </authorList>
    </citation>
    <scope>NUCLEOTIDE SEQUENCE [LARGE SCALE GENOMIC DNA]</scope>
    <source>
        <strain evidence="1 2">SKay4041</strain>
    </source>
</reference>
<organism evidence="1 2">
    <name type="scientific">Amanita thiersii Skay4041</name>
    <dbReference type="NCBI Taxonomy" id="703135"/>
    <lineage>
        <taxon>Eukaryota</taxon>
        <taxon>Fungi</taxon>
        <taxon>Dikarya</taxon>
        <taxon>Basidiomycota</taxon>
        <taxon>Agaricomycotina</taxon>
        <taxon>Agaricomycetes</taxon>
        <taxon>Agaricomycetidae</taxon>
        <taxon>Agaricales</taxon>
        <taxon>Pluteineae</taxon>
        <taxon>Amanitaceae</taxon>
        <taxon>Amanita</taxon>
    </lineage>
</organism>
<accession>A0A2A9NK72</accession>
<keyword evidence="2" id="KW-1185">Reference proteome</keyword>
<gene>
    <name evidence="1" type="ORF">AMATHDRAFT_66272</name>
</gene>
<proteinExistence type="predicted"/>
<dbReference type="EMBL" id="KZ302077">
    <property type="protein sequence ID" value="PFH48100.1"/>
    <property type="molecule type" value="Genomic_DNA"/>
</dbReference>
<dbReference type="Proteomes" id="UP000242287">
    <property type="component" value="Unassembled WGS sequence"/>
</dbReference>
<name>A0A2A9NK72_9AGAR</name>
<evidence type="ECO:0000313" key="1">
    <source>
        <dbReference type="EMBL" id="PFH48100.1"/>
    </source>
</evidence>
<sequence length="80" mass="9002">MEQVVPSSHFMAVKVGGKKFYLSASRTKKAIIDACASGLINHHPCPYRRVREARSSTTESTLSNVWFRVTDKRTHPVSLQ</sequence>
<protein>
    <submittedName>
        <fullName evidence="1">Uncharacterized protein</fullName>
    </submittedName>
</protein>
<dbReference type="AlphaFoldDB" id="A0A2A9NK72"/>
<evidence type="ECO:0000313" key="2">
    <source>
        <dbReference type="Proteomes" id="UP000242287"/>
    </source>
</evidence>